<proteinExistence type="predicted"/>
<comment type="caution">
    <text evidence="1">The sequence shown here is derived from an EMBL/GenBank/DDBJ whole genome shotgun (WGS) entry which is preliminary data.</text>
</comment>
<accession>A0A5C4R1P0</accession>
<evidence type="ECO:0000313" key="2">
    <source>
        <dbReference type="Proteomes" id="UP000304880"/>
    </source>
</evidence>
<sequence>MSAQPYKTWRLFDCSADAIAFRGEHGTGGWIFVISDSDEAVLFPWQMTPKDIFESVFVAHREGWLIGADNKRRPDREMRDLPNATPLLGRIVRRSPQATAS</sequence>
<dbReference type="Proteomes" id="UP000304880">
    <property type="component" value="Unassembled WGS sequence"/>
</dbReference>
<organism evidence="1 2">
    <name type="scientific">Paracoccus haeundaensis</name>
    <dbReference type="NCBI Taxonomy" id="225362"/>
    <lineage>
        <taxon>Bacteria</taxon>
        <taxon>Pseudomonadati</taxon>
        <taxon>Pseudomonadota</taxon>
        <taxon>Alphaproteobacteria</taxon>
        <taxon>Rhodobacterales</taxon>
        <taxon>Paracoccaceae</taxon>
        <taxon>Paracoccus</taxon>
    </lineage>
</organism>
<protein>
    <submittedName>
        <fullName evidence="1">Uncharacterized protein</fullName>
    </submittedName>
</protein>
<dbReference type="EMBL" id="VDDC01000046">
    <property type="protein sequence ID" value="TNH37839.1"/>
    <property type="molecule type" value="Genomic_DNA"/>
</dbReference>
<reference evidence="1 2" key="1">
    <citation type="submission" date="2019-06" db="EMBL/GenBank/DDBJ databases">
        <authorList>
            <person name="Li J."/>
        </authorList>
    </citation>
    <scope>NUCLEOTIDE SEQUENCE [LARGE SCALE GENOMIC DNA]</scope>
    <source>
        <strain evidence="1 2">CGMCC 1.8012</strain>
    </source>
</reference>
<name>A0A5C4R1P0_9RHOB</name>
<keyword evidence="2" id="KW-1185">Reference proteome</keyword>
<dbReference type="RefSeq" id="WP_127899875.1">
    <property type="nucleotide sequence ID" value="NZ_VDDC01000046.1"/>
</dbReference>
<evidence type="ECO:0000313" key="1">
    <source>
        <dbReference type="EMBL" id="TNH37839.1"/>
    </source>
</evidence>
<dbReference type="AlphaFoldDB" id="A0A5C4R1P0"/>
<gene>
    <name evidence="1" type="ORF">FHD67_17980</name>
</gene>